<evidence type="ECO:0000313" key="2">
    <source>
        <dbReference type="EMBL" id="MBB4841540.1"/>
    </source>
</evidence>
<evidence type="ECO:0000313" key="3">
    <source>
        <dbReference type="Proteomes" id="UP000562027"/>
    </source>
</evidence>
<feature type="domain" description="Putative DNA-binding" evidence="1">
    <location>
        <begin position="16"/>
        <end position="105"/>
    </location>
</feature>
<comment type="caution">
    <text evidence="2">The sequence shown here is derived from an EMBL/GenBank/DDBJ whole genome shotgun (WGS) entry which is preliminary data.</text>
</comment>
<accession>A0A840KZW7</accession>
<dbReference type="EMBL" id="JACHLP010000001">
    <property type="protein sequence ID" value="MBB4841540.1"/>
    <property type="molecule type" value="Genomic_DNA"/>
</dbReference>
<dbReference type="RefSeq" id="WP_184294786.1">
    <property type="nucleotide sequence ID" value="NZ_JACHLP010000001.1"/>
</dbReference>
<dbReference type="Pfam" id="PF09836">
    <property type="entry name" value="DUF2063"/>
    <property type="match status" value="1"/>
</dbReference>
<reference evidence="2 3" key="1">
    <citation type="submission" date="2020-08" db="EMBL/GenBank/DDBJ databases">
        <title>Functional genomics of gut bacteria from endangered species of beetles.</title>
        <authorList>
            <person name="Carlos-Shanley C."/>
        </authorList>
    </citation>
    <scope>NUCLEOTIDE SEQUENCE [LARGE SCALE GENOMIC DNA]</scope>
    <source>
        <strain evidence="2 3">S00239</strain>
    </source>
</reference>
<proteinExistence type="predicted"/>
<sequence length="269" mass="28877">MSPLELDGRAELQARQAALLAALASGRGAVPGLCGLGSAGLQRGLQAYRSNAQALAARALAAVYGPLHAWLGEASFAAMAWAFWRASPPQRGDLAEWGADLADFLARQPQMEALPCQLARLCWAAHRAEGCADGVLDGPSLHLLAQLEPARLGLRMRPGLSLQQISPAALLLWRGGAAADEDLIAAARMLSWVPQPLLVWRQAWTVQARFPDPAEAVLLQALLAGLDLDTALQSALLMQPDYDFGVVLQRWLREECLWAALEINAQESP</sequence>
<protein>
    <recommendedName>
        <fullName evidence="1">Putative DNA-binding domain-containing protein</fullName>
    </recommendedName>
</protein>
<dbReference type="InterPro" id="IPR018640">
    <property type="entry name" value="DUF2063"/>
</dbReference>
<evidence type="ECO:0000259" key="1">
    <source>
        <dbReference type="Pfam" id="PF09836"/>
    </source>
</evidence>
<dbReference type="AlphaFoldDB" id="A0A840KZW7"/>
<gene>
    <name evidence="2" type="ORF">HNP55_000035</name>
</gene>
<name>A0A840KZW7_9BURK</name>
<organism evidence="2 3">
    <name type="scientific">Roseateles oligotrophus</name>
    <dbReference type="NCBI Taxonomy" id="1769250"/>
    <lineage>
        <taxon>Bacteria</taxon>
        <taxon>Pseudomonadati</taxon>
        <taxon>Pseudomonadota</taxon>
        <taxon>Betaproteobacteria</taxon>
        <taxon>Burkholderiales</taxon>
        <taxon>Sphaerotilaceae</taxon>
        <taxon>Roseateles</taxon>
    </lineage>
</organism>
<dbReference type="Proteomes" id="UP000562027">
    <property type="component" value="Unassembled WGS sequence"/>
</dbReference>
<keyword evidence="3" id="KW-1185">Reference proteome</keyword>